<evidence type="ECO:0000256" key="2">
    <source>
        <dbReference type="ARBA" id="ARBA00004236"/>
    </source>
</evidence>
<evidence type="ECO:0000256" key="5">
    <source>
        <dbReference type="ARBA" id="ARBA00023136"/>
    </source>
</evidence>
<evidence type="ECO:0000259" key="8">
    <source>
        <dbReference type="SMART" id="SM00244"/>
    </source>
</evidence>
<dbReference type="InterPro" id="IPR036013">
    <property type="entry name" value="Band_7/SPFH_dom_sf"/>
</dbReference>
<keyword evidence="5 7" id="KW-0472">Membrane</keyword>
<comment type="caution">
    <text evidence="9">The sequence shown here is derived from an EMBL/GenBank/DDBJ whole genome shotgun (WGS) entry which is preliminary data.</text>
</comment>
<gene>
    <name evidence="9" type="ORF">N7U62_10815</name>
</gene>
<dbReference type="RefSeq" id="WP_264137984.1">
    <property type="nucleotide sequence ID" value="NZ_JAOYOD010000001.1"/>
</dbReference>
<feature type="domain" description="Band 7" evidence="8">
    <location>
        <begin position="25"/>
        <end position="193"/>
    </location>
</feature>
<evidence type="ECO:0000256" key="4">
    <source>
        <dbReference type="ARBA" id="ARBA00022475"/>
    </source>
</evidence>
<feature type="transmembrane region" description="Helical" evidence="7">
    <location>
        <begin position="6"/>
        <end position="24"/>
    </location>
</feature>
<dbReference type="SMART" id="SM00244">
    <property type="entry name" value="PHB"/>
    <property type="match status" value="1"/>
</dbReference>
<evidence type="ECO:0000313" key="10">
    <source>
        <dbReference type="Proteomes" id="UP001300692"/>
    </source>
</evidence>
<organism evidence="9 10">
    <name type="scientific">Reichenbachiella ulvae</name>
    <dbReference type="NCBI Taxonomy" id="2980104"/>
    <lineage>
        <taxon>Bacteria</taxon>
        <taxon>Pseudomonadati</taxon>
        <taxon>Bacteroidota</taxon>
        <taxon>Cytophagia</taxon>
        <taxon>Cytophagales</taxon>
        <taxon>Reichenbachiellaceae</taxon>
        <taxon>Reichenbachiella</taxon>
    </lineage>
</organism>
<dbReference type="Pfam" id="PF01145">
    <property type="entry name" value="Band_7"/>
    <property type="match status" value="1"/>
</dbReference>
<evidence type="ECO:0000256" key="1">
    <source>
        <dbReference type="ARBA" id="ARBA00004167"/>
    </source>
</evidence>
<dbReference type="CDD" id="cd03399">
    <property type="entry name" value="SPFH_flotillin"/>
    <property type="match status" value="1"/>
</dbReference>
<evidence type="ECO:0000256" key="7">
    <source>
        <dbReference type="SAM" id="Phobius"/>
    </source>
</evidence>
<dbReference type="Gene3D" id="3.30.479.30">
    <property type="entry name" value="Band 7 domain"/>
    <property type="match status" value="1"/>
</dbReference>
<accession>A0ABT3CU84</accession>
<comment type="subcellular location">
    <subcellularLocation>
        <location evidence="2">Cell membrane</location>
    </subcellularLocation>
    <subcellularLocation>
        <location evidence="1">Membrane</location>
        <topology evidence="1">Single-pass membrane protein</topology>
    </subcellularLocation>
</comment>
<protein>
    <submittedName>
        <fullName evidence="9">SPFH domain-containing protein</fullName>
    </submittedName>
</protein>
<dbReference type="EMBL" id="JAOYOD010000001">
    <property type="protein sequence ID" value="MCV9387157.1"/>
    <property type="molecule type" value="Genomic_DNA"/>
</dbReference>
<dbReference type="PANTHER" id="PTHR13806">
    <property type="entry name" value="FLOTILLIN-RELATED"/>
    <property type="match status" value="1"/>
</dbReference>
<name>A0ABT3CU84_9BACT</name>
<dbReference type="SUPFAM" id="SSF117892">
    <property type="entry name" value="Band 7/SPFH domain"/>
    <property type="match status" value="1"/>
</dbReference>
<dbReference type="PANTHER" id="PTHR13806:SF31">
    <property type="entry name" value="FLOTILLIN-LIKE PROTEIN 1-RELATED"/>
    <property type="match status" value="1"/>
</dbReference>
<feature type="compositionally biased region" description="Basic and acidic residues" evidence="6">
    <location>
        <begin position="472"/>
        <end position="481"/>
    </location>
</feature>
<evidence type="ECO:0000256" key="3">
    <source>
        <dbReference type="ARBA" id="ARBA00007161"/>
    </source>
</evidence>
<keyword evidence="10" id="KW-1185">Reference proteome</keyword>
<keyword evidence="7" id="KW-1133">Transmembrane helix</keyword>
<evidence type="ECO:0000256" key="6">
    <source>
        <dbReference type="SAM" id="MobiDB-lite"/>
    </source>
</evidence>
<comment type="similarity">
    <text evidence="3">Belongs to the band 7/mec-2 family. Flotillin subfamily.</text>
</comment>
<keyword evidence="7" id="KW-0812">Transmembrane</keyword>
<dbReference type="InterPro" id="IPR027705">
    <property type="entry name" value="Flotillin_fam"/>
</dbReference>
<proteinExistence type="inferred from homology"/>
<dbReference type="Proteomes" id="UP001300692">
    <property type="component" value="Unassembled WGS sequence"/>
</dbReference>
<feature type="region of interest" description="Disordered" evidence="6">
    <location>
        <begin position="452"/>
        <end position="481"/>
    </location>
</feature>
<evidence type="ECO:0000313" key="9">
    <source>
        <dbReference type="EMBL" id="MCV9387157.1"/>
    </source>
</evidence>
<dbReference type="InterPro" id="IPR001107">
    <property type="entry name" value="Band_7"/>
</dbReference>
<keyword evidence="4" id="KW-1003">Cell membrane</keyword>
<reference evidence="9 10" key="1">
    <citation type="submission" date="2022-10" db="EMBL/GenBank/DDBJ databases">
        <title>Comparative genomics and taxonomic characterization of three novel marine species of genus Reichenbachiella exhibiting antioxidant and polysaccharide degradation activities.</title>
        <authorList>
            <person name="Muhammad N."/>
            <person name="Lee Y.-J."/>
            <person name="Ko J."/>
            <person name="Kim S.-G."/>
        </authorList>
    </citation>
    <scope>NUCLEOTIDE SEQUENCE [LARGE SCALE GENOMIC DNA]</scope>
    <source>
        <strain evidence="9 10">ABR2-5</strain>
    </source>
</reference>
<sequence>MSVLFLPALAIAALFVFIVLITFFRRYKRCPSDRILVVYGKVGGGSARCIHGGAAFIWPVFQSYEFLDLTPSSIEVMLTNALSKQNIRVDVPSRFTVGISTEPGIMNNAAERLLGLTQENIHDLAKDIIFGQLRLVVATMDIEEINSNRDKFLANVASNVEAELKKIGLKLINVNVTDIKDESGYIEALGKEAAAKAINDAKKSVAEKDRDGAIGQANAHQDQRVQVADADARAVEGENTAKIKVAMSDASRNEKEAEALKISTVAEKVQAAKALEEAYAAEQIAENARATRDKAAQTADIIVPAQIDKEKVEIAAEAEAEMTRRKAKGDADAILFKKQAEAQGLYEVLTKQAQGLKQIVDAAGNNSKDAVLLLVADKLPELVRLQTEAIKNIKIDKVTVWDGGNGAGEKTSTANFISGLYKSVPPLQEMFNMAGMDLPEYLKGKSSEEITQMAEEVMEESKSDEPTEETGSDEKGNKGKK</sequence>